<evidence type="ECO:0000313" key="1">
    <source>
        <dbReference type="EMBL" id="GJE63247.1"/>
    </source>
</evidence>
<dbReference type="EMBL" id="BPRC01000001">
    <property type="protein sequence ID" value="GJE63247.1"/>
    <property type="molecule type" value="Genomic_DNA"/>
</dbReference>
<evidence type="ECO:0000313" key="2">
    <source>
        <dbReference type="Proteomes" id="UP001055039"/>
    </source>
</evidence>
<comment type="caution">
    <text evidence="1">The sequence shown here is derived from an EMBL/GenBank/DDBJ whole genome shotgun (WGS) entry which is preliminary data.</text>
</comment>
<reference evidence="1" key="1">
    <citation type="journal article" date="2021" name="Front. Microbiol.">
        <title>Comprehensive Comparative Genomics and Phenotyping of Methylobacterium Species.</title>
        <authorList>
            <person name="Alessa O."/>
            <person name="Ogura Y."/>
            <person name="Fujitani Y."/>
            <person name="Takami H."/>
            <person name="Hayashi T."/>
            <person name="Sahin N."/>
            <person name="Tani A."/>
        </authorList>
    </citation>
    <scope>NUCLEOTIDE SEQUENCE</scope>
    <source>
        <strain evidence="1">NBRC 15686</strain>
    </source>
</reference>
<dbReference type="RefSeq" id="WP_238222057.1">
    <property type="nucleotide sequence ID" value="NZ_BAAADH010000020.1"/>
</dbReference>
<sequence>MYKFYVSKVVAARDLASLVEVLNSQTRDGHVADQTRIARDLWLLRIACSERDDAALVRGL</sequence>
<gene>
    <name evidence="1" type="ORF">LNAOJCKE_0441</name>
</gene>
<name>A0ABQ4U9W4_9HYPH</name>
<dbReference type="Proteomes" id="UP001055039">
    <property type="component" value="Unassembled WGS sequence"/>
</dbReference>
<protein>
    <submittedName>
        <fullName evidence="1">Uncharacterized protein</fullName>
    </submittedName>
</protein>
<keyword evidence="2" id="KW-1185">Reference proteome</keyword>
<accession>A0ABQ4U9W4</accession>
<reference evidence="1" key="2">
    <citation type="submission" date="2021-08" db="EMBL/GenBank/DDBJ databases">
        <authorList>
            <person name="Tani A."/>
            <person name="Ola A."/>
            <person name="Ogura Y."/>
            <person name="Katsura K."/>
            <person name="Hayashi T."/>
        </authorList>
    </citation>
    <scope>NUCLEOTIDE SEQUENCE</scope>
    <source>
        <strain evidence="1">NBRC 15686</strain>
    </source>
</reference>
<organism evidence="1 2">
    <name type="scientific">Methylorubrum aminovorans</name>
    <dbReference type="NCBI Taxonomy" id="269069"/>
    <lineage>
        <taxon>Bacteria</taxon>
        <taxon>Pseudomonadati</taxon>
        <taxon>Pseudomonadota</taxon>
        <taxon>Alphaproteobacteria</taxon>
        <taxon>Hyphomicrobiales</taxon>
        <taxon>Methylobacteriaceae</taxon>
        <taxon>Methylorubrum</taxon>
    </lineage>
</organism>
<proteinExistence type="predicted"/>